<dbReference type="Pfam" id="PF14356">
    <property type="entry name" value="DUF4403"/>
    <property type="match status" value="1"/>
</dbReference>
<organism evidence="1 2">
    <name type="scientific">Larkinella punicea</name>
    <dbReference type="NCBI Taxonomy" id="2315727"/>
    <lineage>
        <taxon>Bacteria</taxon>
        <taxon>Pseudomonadati</taxon>
        <taxon>Bacteroidota</taxon>
        <taxon>Cytophagia</taxon>
        <taxon>Cytophagales</taxon>
        <taxon>Spirosomataceae</taxon>
        <taxon>Larkinella</taxon>
    </lineage>
</organism>
<gene>
    <name evidence="1" type="ORF">DUE52_04865</name>
</gene>
<name>A0A368JXI2_9BACT</name>
<dbReference type="Proteomes" id="UP000253383">
    <property type="component" value="Unassembled WGS sequence"/>
</dbReference>
<protein>
    <submittedName>
        <fullName evidence="1">DUF4403 family protein</fullName>
    </submittedName>
</protein>
<keyword evidence="2" id="KW-1185">Reference proteome</keyword>
<evidence type="ECO:0000313" key="2">
    <source>
        <dbReference type="Proteomes" id="UP000253383"/>
    </source>
</evidence>
<accession>A0A368JXI2</accession>
<sequence length="489" mass="55329">MLRRKNLATVRPRLRLNKIIFTTLTRFLSLLLVFLAVQACKHTATTNPKPPKAAYSVTKMEVQNDKFLSTVNIPVSIALTDVERQINSQVNGLVYEDNSLTDNDDDQFMTKVWKRAPIQVTAQDSLFFFQVPLKIWAKAGMSVLGFTKYQETEFELNLKFATRFSIDKNWTASTQTTAQGYDWVKKPALKIAGIDVPVTSIVGRLIDKNLGKITKALDEQIHKQIDLRTPVLTAWNTIRQPYLVSEKYRTWLLVVPKRILITPFRFEKGAIRSTIGIEGYTLTQTGARPDVRPAVTIPELIVSKEIPDQFRIGLLSEATYAEAAKVVSDEFVGQSYEFRDGRYKITIRGIDLYGQNNNLIIKATLEGSINGAIYLRGQPFYDQKTRTISLRDLHYDLDTKNILYKTASWLLQGSFARTLEKQLTIPVGSQIDEARKSLQARLTNNQITKGVIINGKLEQVSPDQVYLTQESMLAVVYASGRINLKVEGL</sequence>
<comment type="caution">
    <text evidence="1">The sequence shown here is derived from an EMBL/GenBank/DDBJ whole genome shotgun (WGS) entry which is preliminary data.</text>
</comment>
<dbReference type="InterPro" id="IPR025515">
    <property type="entry name" value="DUF4403"/>
</dbReference>
<dbReference type="OrthoDB" id="617059at2"/>
<dbReference type="AlphaFoldDB" id="A0A368JXI2"/>
<reference evidence="1 2" key="1">
    <citation type="submission" date="2018-07" db="EMBL/GenBank/DDBJ databases">
        <title>Genome analysis of Larkinella rosea.</title>
        <authorList>
            <person name="Zhou Z."/>
            <person name="Wang G."/>
        </authorList>
    </citation>
    <scope>NUCLEOTIDE SEQUENCE [LARGE SCALE GENOMIC DNA]</scope>
    <source>
        <strain evidence="2">zzj9</strain>
    </source>
</reference>
<proteinExistence type="predicted"/>
<evidence type="ECO:0000313" key="1">
    <source>
        <dbReference type="EMBL" id="RCR70921.1"/>
    </source>
</evidence>
<dbReference type="EMBL" id="QOWE01000003">
    <property type="protein sequence ID" value="RCR70921.1"/>
    <property type="molecule type" value="Genomic_DNA"/>
</dbReference>